<feature type="transmembrane region" description="Helical" evidence="1">
    <location>
        <begin position="12"/>
        <end position="36"/>
    </location>
</feature>
<proteinExistence type="predicted"/>
<keyword evidence="1" id="KW-1133">Transmembrane helix</keyword>
<sequence length="102" mass="11855">MPQQEFEFIDYLGPLAVSICFAISLFFLSLVINFIWITKNDDRTVFEKFGSTFDLRCGVHRMRHRPNKVSLSSFAFMMSVPKIKLTNLSLTNLHQCFTATFH</sequence>
<evidence type="ECO:0000313" key="2">
    <source>
        <dbReference type="Proteomes" id="UP000887564"/>
    </source>
</evidence>
<accession>A0A914S3F0</accession>
<evidence type="ECO:0000256" key="1">
    <source>
        <dbReference type="SAM" id="Phobius"/>
    </source>
</evidence>
<organism evidence="2 3">
    <name type="scientific">Parascaris equorum</name>
    <name type="common">Equine roundworm</name>
    <dbReference type="NCBI Taxonomy" id="6256"/>
    <lineage>
        <taxon>Eukaryota</taxon>
        <taxon>Metazoa</taxon>
        <taxon>Ecdysozoa</taxon>
        <taxon>Nematoda</taxon>
        <taxon>Chromadorea</taxon>
        <taxon>Rhabditida</taxon>
        <taxon>Spirurina</taxon>
        <taxon>Ascaridomorpha</taxon>
        <taxon>Ascaridoidea</taxon>
        <taxon>Ascarididae</taxon>
        <taxon>Parascaris</taxon>
    </lineage>
</organism>
<dbReference type="Pfam" id="PF21525">
    <property type="entry name" value="Nlp36"/>
    <property type="match status" value="1"/>
</dbReference>
<protein>
    <submittedName>
        <fullName evidence="3">Uncharacterized protein</fullName>
    </submittedName>
</protein>
<dbReference type="AlphaFoldDB" id="A0A914S3F0"/>
<evidence type="ECO:0000313" key="3">
    <source>
        <dbReference type="WBParaSite" id="PEQ_0001312301-mRNA-1"/>
    </source>
</evidence>
<keyword evidence="2" id="KW-1185">Reference proteome</keyword>
<name>A0A914S3F0_PAREQ</name>
<dbReference type="WBParaSite" id="PEQ_0001312301-mRNA-1">
    <property type="protein sequence ID" value="PEQ_0001312301-mRNA-1"/>
    <property type="gene ID" value="PEQ_0001312301"/>
</dbReference>
<reference evidence="3" key="1">
    <citation type="submission" date="2022-11" db="UniProtKB">
        <authorList>
            <consortium name="WormBaseParasite"/>
        </authorList>
    </citation>
    <scope>IDENTIFICATION</scope>
</reference>
<dbReference type="Proteomes" id="UP000887564">
    <property type="component" value="Unplaced"/>
</dbReference>
<keyword evidence="1" id="KW-0472">Membrane</keyword>
<keyword evidence="1" id="KW-0812">Transmembrane</keyword>